<feature type="non-terminal residue" evidence="1">
    <location>
        <position position="1"/>
    </location>
</feature>
<sequence length="756" mass="80866">YQAEPGFIKNTLAHAVTLLGLAMYPARWPTFIEDMVKLAGMPGTSGPVSEDSVAGAGSAHINPGLADFLMKVLGSLDEEMVNRVVPRAAGEAARNTEIKDAMRVTDVSRMAHAWYAILGSLSGSHPDLSRGVLRLMGVYAAWIDINLVVNQPFMRILFELLQTPALRCAACHCLAEIVGKGMRATDKLQLLRFIGIVGTMKHLEIGDVEFGEQVGRLANVTGIELNAILVDRESATAETRAAAASMLEELQPLLLTFLSHKQSEISSSVFAAVNDSLTALKKAQREGAPLSGFQQAFLAKLLPILVDKLQYRSDYAWPSPTDAVAGDTDGSLDEDDDEAMFGELRHSLRVFIDAIGQIAPELYDSVVLATAQGIFKQCAQCGVSAEQAADEAGSGHGRVGWVRAELGIYLTQAYGERLSSSKGLRFGSAKQDPPNGSRAGGTPGAASPSSIASLRGLLSMMIQSGVIGSSHPSIAPVYFENLVRFGGYFEVEREAIAPVLTSFLGPTGIRHPYRTVRPRVWYFLHRFVKQIANLGIAEYAGDFISAVADMLKIKADPTVAAAAAAAAAGAGASGGYGVFDSQLYLFEACGMVLAPASLDDSSRMALLQHIFDPLFAGAQQIMNARAADQILQDPRTLLQLHHYLIAIGSVVKGFPDVRVDTKTTSASAPHQLSPSTVQVFLKAADMSIAILEALRASQLIREAARFSLSRMLSVLGAEALPYLPRLTNSLVSSCAVEELVDLLGLLGQVVFKFKPH</sequence>
<reference evidence="1" key="1">
    <citation type="submission" date="2022-07" db="EMBL/GenBank/DDBJ databases">
        <title>Phylogenomic reconstructions and comparative analyses of Kickxellomycotina fungi.</title>
        <authorList>
            <person name="Reynolds N.K."/>
            <person name="Stajich J.E."/>
            <person name="Barry K."/>
            <person name="Grigoriev I.V."/>
            <person name="Crous P."/>
            <person name="Smith M.E."/>
        </authorList>
    </citation>
    <scope>NUCLEOTIDE SEQUENCE</scope>
    <source>
        <strain evidence="1">CBS 109366</strain>
    </source>
</reference>
<protein>
    <submittedName>
        <fullName evidence="1">Pre-tRNA nuclear export protein</fullName>
    </submittedName>
</protein>
<dbReference type="Proteomes" id="UP001140234">
    <property type="component" value="Unassembled WGS sequence"/>
</dbReference>
<comment type="caution">
    <text evidence="1">The sequence shown here is derived from an EMBL/GenBank/DDBJ whole genome shotgun (WGS) entry which is preliminary data.</text>
</comment>
<evidence type="ECO:0000313" key="2">
    <source>
        <dbReference type="Proteomes" id="UP001140234"/>
    </source>
</evidence>
<gene>
    <name evidence="1" type="primary">LOS1_2</name>
    <name evidence="1" type="ORF">IWQ57_004755</name>
</gene>
<proteinExistence type="predicted"/>
<name>A0ACC1JR53_9FUNG</name>
<keyword evidence="2" id="KW-1185">Reference proteome</keyword>
<organism evidence="1 2">
    <name type="scientific">Coemansia nantahalensis</name>
    <dbReference type="NCBI Taxonomy" id="2789366"/>
    <lineage>
        <taxon>Eukaryota</taxon>
        <taxon>Fungi</taxon>
        <taxon>Fungi incertae sedis</taxon>
        <taxon>Zoopagomycota</taxon>
        <taxon>Kickxellomycotina</taxon>
        <taxon>Kickxellomycetes</taxon>
        <taxon>Kickxellales</taxon>
        <taxon>Kickxellaceae</taxon>
        <taxon>Coemansia</taxon>
    </lineage>
</organism>
<dbReference type="EMBL" id="JANBUJ010001989">
    <property type="protein sequence ID" value="KAJ2765491.1"/>
    <property type="molecule type" value="Genomic_DNA"/>
</dbReference>
<evidence type="ECO:0000313" key="1">
    <source>
        <dbReference type="EMBL" id="KAJ2765491.1"/>
    </source>
</evidence>
<accession>A0ACC1JR53</accession>
<feature type="non-terminal residue" evidence="1">
    <location>
        <position position="756"/>
    </location>
</feature>